<dbReference type="GeneID" id="92033099"/>
<keyword evidence="2" id="KW-1185">Reference proteome</keyword>
<accession>A0ABR1LP48</accession>
<organism evidence="1 2">
    <name type="scientific">Phyllosticta citribraziliensis</name>
    <dbReference type="NCBI Taxonomy" id="989973"/>
    <lineage>
        <taxon>Eukaryota</taxon>
        <taxon>Fungi</taxon>
        <taxon>Dikarya</taxon>
        <taxon>Ascomycota</taxon>
        <taxon>Pezizomycotina</taxon>
        <taxon>Dothideomycetes</taxon>
        <taxon>Dothideomycetes incertae sedis</taxon>
        <taxon>Botryosphaeriales</taxon>
        <taxon>Phyllostictaceae</taxon>
        <taxon>Phyllosticta</taxon>
    </lineage>
</organism>
<reference evidence="1 2" key="1">
    <citation type="submission" date="2024-04" db="EMBL/GenBank/DDBJ databases">
        <title>Phyllosticta paracitricarpa is synonymous to the EU quarantine fungus P. citricarpa based on phylogenomic analyses.</title>
        <authorList>
            <consortium name="Lawrence Berkeley National Laboratory"/>
            <person name="Van ingen-buijs V.A."/>
            <person name="Van westerhoven A.C."/>
            <person name="Haridas S."/>
            <person name="Skiadas P."/>
            <person name="Martin F."/>
            <person name="Groenewald J.Z."/>
            <person name="Crous P.W."/>
            <person name="Seidl M.F."/>
        </authorList>
    </citation>
    <scope>NUCLEOTIDE SEQUENCE [LARGE SCALE GENOMIC DNA]</scope>
    <source>
        <strain evidence="1 2">CPC 17464</strain>
    </source>
</reference>
<gene>
    <name evidence="1" type="ORF">J3D65DRAFT_623888</name>
</gene>
<proteinExistence type="predicted"/>
<evidence type="ECO:0000313" key="1">
    <source>
        <dbReference type="EMBL" id="KAK7536953.1"/>
    </source>
</evidence>
<dbReference type="Proteomes" id="UP001360953">
    <property type="component" value="Unassembled WGS sequence"/>
</dbReference>
<comment type="caution">
    <text evidence="1">The sequence shown here is derived from an EMBL/GenBank/DDBJ whole genome shotgun (WGS) entry which is preliminary data.</text>
</comment>
<dbReference type="EMBL" id="JBBPEH010000006">
    <property type="protein sequence ID" value="KAK7536953.1"/>
    <property type="molecule type" value="Genomic_DNA"/>
</dbReference>
<name>A0ABR1LP48_9PEZI</name>
<evidence type="ECO:0000313" key="2">
    <source>
        <dbReference type="Proteomes" id="UP001360953"/>
    </source>
</evidence>
<dbReference type="RefSeq" id="XP_066655104.1">
    <property type="nucleotide sequence ID" value="XM_066800193.1"/>
</dbReference>
<protein>
    <submittedName>
        <fullName evidence="1">Uncharacterized protein</fullName>
    </submittedName>
</protein>
<sequence length="61" mass="6732">MPGSTTSKLSIIKPKPVVKCGEECDCCGCEEACWCVARGLWPLTTTNRQTIDLGMRRWASL</sequence>